<dbReference type="AlphaFoldDB" id="A0A8K1GJA4"/>
<dbReference type="EMBL" id="SWJQ01000217">
    <property type="protein sequence ID" value="TRZ18595.1"/>
    <property type="molecule type" value="Genomic_DNA"/>
</dbReference>
<organism evidence="2 3">
    <name type="scientific">Zosterops borbonicus</name>
    <dbReference type="NCBI Taxonomy" id="364589"/>
    <lineage>
        <taxon>Eukaryota</taxon>
        <taxon>Metazoa</taxon>
        <taxon>Chordata</taxon>
        <taxon>Craniata</taxon>
        <taxon>Vertebrata</taxon>
        <taxon>Euteleostomi</taxon>
        <taxon>Archelosauria</taxon>
        <taxon>Archosauria</taxon>
        <taxon>Dinosauria</taxon>
        <taxon>Saurischia</taxon>
        <taxon>Theropoda</taxon>
        <taxon>Coelurosauria</taxon>
        <taxon>Aves</taxon>
        <taxon>Neognathae</taxon>
        <taxon>Neoaves</taxon>
        <taxon>Telluraves</taxon>
        <taxon>Australaves</taxon>
        <taxon>Passeriformes</taxon>
        <taxon>Sylvioidea</taxon>
        <taxon>Zosteropidae</taxon>
        <taxon>Zosterops</taxon>
    </lineage>
</organism>
<gene>
    <name evidence="2" type="ORF">HGM15179_008507</name>
</gene>
<proteinExistence type="predicted"/>
<feature type="region of interest" description="Disordered" evidence="1">
    <location>
        <begin position="1"/>
        <end position="47"/>
    </location>
</feature>
<name>A0A8K1GJA4_9PASS</name>
<dbReference type="Proteomes" id="UP000796761">
    <property type="component" value="Unassembled WGS sequence"/>
</dbReference>
<accession>A0A8K1GJA4</accession>
<keyword evidence="3" id="KW-1185">Reference proteome</keyword>
<sequence length="118" mass="13593">MGDSRESTLQEFEDDTSLEVVANRPEGPTDWKKANVNPDVPEDPGNHRGAYRNLIKFNKEKHKVLYSRRNNHRHLQMLGVTQMKNTLAEKDLGVLVVTKYEPEVHPCSQEGKWYPGLH</sequence>
<dbReference type="OrthoDB" id="10432340at2759"/>
<comment type="caution">
    <text evidence="2">The sequence shown here is derived from an EMBL/GenBank/DDBJ whole genome shotgun (WGS) entry which is preliminary data.</text>
</comment>
<evidence type="ECO:0000313" key="2">
    <source>
        <dbReference type="EMBL" id="TRZ18595.1"/>
    </source>
</evidence>
<reference evidence="2" key="1">
    <citation type="submission" date="2019-04" db="EMBL/GenBank/DDBJ databases">
        <title>Genome assembly of Zosterops borbonicus 15179.</title>
        <authorList>
            <person name="Leroy T."/>
            <person name="Anselmetti Y."/>
            <person name="Tilak M.-K."/>
            <person name="Nabholz B."/>
        </authorList>
    </citation>
    <scope>NUCLEOTIDE SEQUENCE</scope>
    <source>
        <strain evidence="2">HGM_15179</strain>
        <tissue evidence="2">Muscle</tissue>
    </source>
</reference>
<protein>
    <submittedName>
        <fullName evidence="2">Uncharacterized protein</fullName>
    </submittedName>
</protein>
<evidence type="ECO:0000313" key="3">
    <source>
        <dbReference type="Proteomes" id="UP000796761"/>
    </source>
</evidence>
<evidence type="ECO:0000256" key="1">
    <source>
        <dbReference type="SAM" id="MobiDB-lite"/>
    </source>
</evidence>